<keyword evidence="3" id="KW-1185">Reference proteome</keyword>
<evidence type="ECO:0000313" key="4">
    <source>
        <dbReference type="WBParaSite" id="HPBE_0001960001-mRNA-1"/>
    </source>
</evidence>
<organism evidence="3 4">
    <name type="scientific">Heligmosomoides polygyrus</name>
    <name type="common">Parasitic roundworm</name>
    <dbReference type="NCBI Taxonomy" id="6339"/>
    <lineage>
        <taxon>Eukaryota</taxon>
        <taxon>Metazoa</taxon>
        <taxon>Ecdysozoa</taxon>
        <taxon>Nematoda</taxon>
        <taxon>Chromadorea</taxon>
        <taxon>Rhabditida</taxon>
        <taxon>Rhabditina</taxon>
        <taxon>Rhabditomorpha</taxon>
        <taxon>Strongyloidea</taxon>
        <taxon>Heligmosomidae</taxon>
        <taxon>Heligmosomoides</taxon>
    </lineage>
</organism>
<reference evidence="2 3" key="1">
    <citation type="submission" date="2018-11" db="EMBL/GenBank/DDBJ databases">
        <authorList>
            <consortium name="Pathogen Informatics"/>
        </authorList>
    </citation>
    <scope>NUCLEOTIDE SEQUENCE [LARGE SCALE GENOMIC DNA]</scope>
</reference>
<evidence type="ECO:0000313" key="2">
    <source>
        <dbReference type="EMBL" id="VDP15765.1"/>
    </source>
</evidence>
<dbReference type="Proteomes" id="UP000050761">
    <property type="component" value="Unassembled WGS sequence"/>
</dbReference>
<proteinExistence type="predicted"/>
<evidence type="ECO:0000256" key="1">
    <source>
        <dbReference type="SAM" id="MobiDB-lite"/>
    </source>
</evidence>
<accession>A0A183GBU9</accession>
<dbReference type="AlphaFoldDB" id="A0A183GBU9"/>
<feature type="region of interest" description="Disordered" evidence="1">
    <location>
        <begin position="1"/>
        <end position="24"/>
    </location>
</feature>
<name>A0A183GBU9_HELPZ</name>
<dbReference type="WBParaSite" id="HPBE_0001960001-mRNA-1">
    <property type="protein sequence ID" value="HPBE_0001960001-mRNA-1"/>
    <property type="gene ID" value="HPBE_0001960001"/>
</dbReference>
<protein>
    <submittedName>
        <fullName evidence="4">PH_RBD domain-containing protein</fullName>
    </submittedName>
</protein>
<sequence>MTSRDIKDCPRTGHKPETPETVLPLDASCNGDRFSEFLQECSADDDVEKLVVVCRSPIRDLSSSPDVVYTLRTSSHASVWLGQEKARIPTIPAVFRWEAAEEEHTVVKVMMPQIPALQCFH</sequence>
<dbReference type="EMBL" id="UZAH01031490">
    <property type="protein sequence ID" value="VDP15765.1"/>
    <property type="molecule type" value="Genomic_DNA"/>
</dbReference>
<feature type="compositionally biased region" description="Basic and acidic residues" evidence="1">
    <location>
        <begin position="1"/>
        <end position="18"/>
    </location>
</feature>
<accession>A0A3P8CBT6</accession>
<gene>
    <name evidence="2" type="ORF">HPBE_LOCUS19599</name>
</gene>
<reference evidence="4" key="2">
    <citation type="submission" date="2019-09" db="UniProtKB">
        <authorList>
            <consortium name="WormBaseParasite"/>
        </authorList>
    </citation>
    <scope>IDENTIFICATION</scope>
</reference>
<evidence type="ECO:0000313" key="3">
    <source>
        <dbReference type="Proteomes" id="UP000050761"/>
    </source>
</evidence>